<dbReference type="WBParaSite" id="PgR024_g054_t02">
    <property type="protein sequence ID" value="PgR024_g054_t02"/>
    <property type="gene ID" value="PgR024_g054"/>
</dbReference>
<evidence type="ECO:0000313" key="2">
    <source>
        <dbReference type="WBParaSite" id="PgR024_g054_t02"/>
    </source>
</evidence>
<sequence>IERWSSVGYLISGAFHILRECFETLVRCKRKPTAAFVSINKFCCGVSIARNKMTTNQSNVYPR</sequence>
<organism evidence="1 2">
    <name type="scientific">Parascaris univalens</name>
    <name type="common">Nematode worm</name>
    <dbReference type="NCBI Taxonomy" id="6257"/>
    <lineage>
        <taxon>Eukaryota</taxon>
        <taxon>Metazoa</taxon>
        <taxon>Ecdysozoa</taxon>
        <taxon>Nematoda</taxon>
        <taxon>Chromadorea</taxon>
        <taxon>Rhabditida</taxon>
        <taxon>Spirurina</taxon>
        <taxon>Ascaridomorpha</taxon>
        <taxon>Ascaridoidea</taxon>
        <taxon>Ascarididae</taxon>
        <taxon>Parascaris</taxon>
    </lineage>
</organism>
<protein>
    <submittedName>
        <fullName evidence="2">Uncharacterized protein</fullName>
    </submittedName>
</protein>
<reference evidence="2" key="1">
    <citation type="submission" date="2022-11" db="UniProtKB">
        <authorList>
            <consortium name="WormBaseParasite"/>
        </authorList>
    </citation>
    <scope>IDENTIFICATION</scope>
</reference>
<dbReference type="AlphaFoldDB" id="A0A915B240"/>
<proteinExistence type="predicted"/>
<dbReference type="Proteomes" id="UP000887569">
    <property type="component" value="Unplaced"/>
</dbReference>
<name>A0A915B240_PARUN</name>
<accession>A0A915B240</accession>
<keyword evidence="1" id="KW-1185">Reference proteome</keyword>
<evidence type="ECO:0000313" key="1">
    <source>
        <dbReference type="Proteomes" id="UP000887569"/>
    </source>
</evidence>